<evidence type="ECO:0000256" key="6">
    <source>
        <dbReference type="ARBA" id="ARBA00022970"/>
    </source>
</evidence>
<evidence type="ECO:0000256" key="4">
    <source>
        <dbReference type="ARBA" id="ARBA00022840"/>
    </source>
</evidence>
<dbReference type="InterPro" id="IPR003439">
    <property type="entry name" value="ABC_transporter-like_ATP-bd"/>
</dbReference>
<dbReference type="PROSITE" id="PS00211">
    <property type="entry name" value="ABC_TRANSPORTER_1"/>
    <property type="match status" value="1"/>
</dbReference>
<evidence type="ECO:0000256" key="5">
    <source>
        <dbReference type="ARBA" id="ARBA00022967"/>
    </source>
</evidence>
<keyword evidence="4 9" id="KW-0067">ATP-binding</keyword>
<evidence type="ECO:0000313" key="11">
    <source>
        <dbReference type="Proteomes" id="UP000181728"/>
    </source>
</evidence>
<reference evidence="10 12" key="2">
    <citation type="submission" date="2018-08" db="EMBL/GenBank/DDBJ databases">
        <authorList>
            <person name="Lorentzen P. G. S. M."/>
        </authorList>
    </citation>
    <scope>NUCLEOTIDE SEQUENCE [LARGE SCALE GENOMIC DNA]</scope>
    <source>
        <strain evidence="10 12">CRBO_1381</strain>
    </source>
</reference>
<dbReference type="EMBL" id="MLOK01000055">
    <property type="protein sequence ID" value="OIM20506.1"/>
    <property type="molecule type" value="Genomic_DNA"/>
</dbReference>
<keyword evidence="1" id="KW-0813">Transport</keyword>
<dbReference type="GO" id="GO:0006865">
    <property type="term" value="P:amino acid transport"/>
    <property type="evidence" value="ECO:0007669"/>
    <property type="project" value="UniProtKB-KW"/>
</dbReference>
<dbReference type="Pfam" id="PF00005">
    <property type="entry name" value="ABC_tran"/>
    <property type="match status" value="1"/>
</dbReference>
<evidence type="ECO:0000259" key="8">
    <source>
        <dbReference type="PROSITE" id="PS50893"/>
    </source>
</evidence>
<dbReference type="GO" id="GO:0005524">
    <property type="term" value="F:ATP binding"/>
    <property type="evidence" value="ECO:0007669"/>
    <property type="project" value="UniProtKB-KW"/>
</dbReference>
<dbReference type="SMART" id="SM00930">
    <property type="entry name" value="NIL"/>
    <property type="match status" value="1"/>
</dbReference>
<protein>
    <submittedName>
        <fullName evidence="10">Methionine ABC transporter (ATP-binding protein)</fullName>
    </submittedName>
    <submittedName>
        <fullName evidence="9">Methionine ABC transporter ATP-binding protein</fullName>
    </submittedName>
</protein>
<dbReference type="SUPFAM" id="SSF55021">
    <property type="entry name" value="ACT-like"/>
    <property type="match status" value="1"/>
</dbReference>
<feature type="domain" description="ABC transporter" evidence="8">
    <location>
        <begin position="6"/>
        <end position="250"/>
    </location>
</feature>
<dbReference type="InterPro" id="IPR045865">
    <property type="entry name" value="ACT-like_dom_sf"/>
</dbReference>
<dbReference type="Gene3D" id="3.40.50.300">
    <property type="entry name" value="P-loop containing nucleotide triphosphate hydrolases"/>
    <property type="match status" value="1"/>
</dbReference>
<proteinExistence type="predicted"/>
<dbReference type="InterPro" id="IPR018449">
    <property type="entry name" value="NIL_domain"/>
</dbReference>
<dbReference type="Gene3D" id="3.30.70.260">
    <property type="match status" value="1"/>
</dbReference>
<evidence type="ECO:0000313" key="12">
    <source>
        <dbReference type="Proteomes" id="UP000294726"/>
    </source>
</evidence>
<evidence type="ECO:0000256" key="1">
    <source>
        <dbReference type="ARBA" id="ARBA00022448"/>
    </source>
</evidence>
<dbReference type="PANTHER" id="PTHR43166:SF30">
    <property type="entry name" value="METHIONINE IMPORT ATP-BINDING PROTEIN METN"/>
    <property type="match status" value="1"/>
</dbReference>
<dbReference type="InterPro" id="IPR017871">
    <property type="entry name" value="ABC_transporter-like_CS"/>
</dbReference>
<dbReference type="PANTHER" id="PTHR43166">
    <property type="entry name" value="AMINO ACID IMPORT ATP-BINDING PROTEIN"/>
    <property type="match status" value="1"/>
</dbReference>
<sequence>MSDSIIELKNISVHFQNGSESVDAVKNINLAIEKGEIFGIVGYSGAGKSSLVRLINLLHHPSSGDMMIGQTKTVKNGHVLIKGKELRNLRQKIGMIFQHFNLLDQSTVLGNVLFALKHSKMSKEKRLEKAKKLVEEVGLFDRIDNYPSQLSGGQKQRVAIARALANDPEILISDEATSALDPKTTKQILELLADLNKRTGLTIVLITHEMQVVKNIANRVAVMRDGEIIEKNSTYNIFADPQKPLTKEFIESASGNQEALEKILRQPEIARLQKNEFLIQLGFSGSSTDEPLISSLAKNYGVSANILYGNVETIENIPIGTLIVVLSGTATKLKQALDEIKKQNVKLEIIKEGK</sequence>
<reference evidence="9 11" key="1">
    <citation type="journal article" date="2016" name="BMC Genomics">
        <title>Consensus pan-genome assembly of the specialised wine bacterium Oenococcus oeni.</title>
        <authorList>
            <person name="Sternes P.R."/>
            <person name="Borneman A.R."/>
        </authorList>
    </citation>
    <scope>NUCLEOTIDE SEQUENCE [LARGE SCALE GENOMIC DNA]</scope>
    <source>
        <strain evidence="9 11">AWRIB661</strain>
    </source>
</reference>
<evidence type="ECO:0000256" key="3">
    <source>
        <dbReference type="ARBA" id="ARBA00022741"/>
    </source>
</evidence>
<dbReference type="EMBL" id="LR031358">
    <property type="protein sequence ID" value="VDB99130.1"/>
    <property type="molecule type" value="Genomic_DNA"/>
</dbReference>
<evidence type="ECO:0000313" key="9">
    <source>
        <dbReference type="EMBL" id="OIM20506.1"/>
    </source>
</evidence>
<keyword evidence="7" id="KW-0472">Membrane</keyword>
<keyword evidence="6" id="KW-0029">Amino-acid transport</keyword>
<evidence type="ECO:0000313" key="10">
    <source>
        <dbReference type="EMBL" id="VDB99130.1"/>
    </source>
</evidence>
<dbReference type="SMART" id="SM00382">
    <property type="entry name" value="AAA"/>
    <property type="match status" value="1"/>
</dbReference>
<dbReference type="AlphaFoldDB" id="A0A6N4A7G3"/>
<dbReference type="RefSeq" id="WP_032817600.1">
    <property type="nucleotide sequence ID" value="NZ_CP014324.1"/>
</dbReference>
<evidence type="ECO:0000256" key="2">
    <source>
        <dbReference type="ARBA" id="ARBA00022475"/>
    </source>
</evidence>
<keyword evidence="5" id="KW-1278">Translocase</keyword>
<name>A0A6N4A7G3_OENOE</name>
<evidence type="ECO:0000256" key="7">
    <source>
        <dbReference type="ARBA" id="ARBA00023136"/>
    </source>
</evidence>
<dbReference type="InterPro" id="IPR050086">
    <property type="entry name" value="MetN_ABC_transporter-like"/>
</dbReference>
<gene>
    <name evidence="10" type="primary">metN</name>
    <name evidence="9" type="ORF">ATX59_08525</name>
    <name evidence="10" type="ORF">OENI_1746</name>
</gene>
<keyword evidence="3" id="KW-0547">Nucleotide-binding</keyword>
<accession>A0A6N4A7G3</accession>
<dbReference type="PROSITE" id="PS50893">
    <property type="entry name" value="ABC_TRANSPORTER_2"/>
    <property type="match status" value="1"/>
</dbReference>
<keyword evidence="2" id="KW-1003">Cell membrane</keyword>
<dbReference type="GO" id="GO:0016887">
    <property type="term" value="F:ATP hydrolysis activity"/>
    <property type="evidence" value="ECO:0007669"/>
    <property type="project" value="InterPro"/>
</dbReference>
<dbReference type="InterPro" id="IPR027417">
    <property type="entry name" value="P-loop_NTPase"/>
</dbReference>
<dbReference type="Pfam" id="PF09383">
    <property type="entry name" value="NIL"/>
    <property type="match status" value="1"/>
</dbReference>
<dbReference type="SUPFAM" id="SSF52540">
    <property type="entry name" value="P-loop containing nucleoside triphosphate hydrolases"/>
    <property type="match status" value="1"/>
</dbReference>
<dbReference type="Proteomes" id="UP000294726">
    <property type="component" value="Chromosome"/>
</dbReference>
<organism evidence="9 11">
    <name type="scientific">Oenococcus oeni</name>
    <name type="common">Leuconostoc oenos</name>
    <dbReference type="NCBI Taxonomy" id="1247"/>
    <lineage>
        <taxon>Bacteria</taxon>
        <taxon>Bacillati</taxon>
        <taxon>Bacillota</taxon>
        <taxon>Bacilli</taxon>
        <taxon>Lactobacillales</taxon>
        <taxon>Lactobacillaceae</taxon>
        <taxon>Oenococcus</taxon>
    </lineage>
</organism>
<dbReference type="Proteomes" id="UP000181728">
    <property type="component" value="Unassembled WGS sequence"/>
</dbReference>
<dbReference type="InterPro" id="IPR003593">
    <property type="entry name" value="AAA+_ATPase"/>
</dbReference>